<dbReference type="InterPro" id="IPR049789">
    <property type="entry name" value="ArsI/CadI-like"/>
</dbReference>
<feature type="domain" description="VOC" evidence="1">
    <location>
        <begin position="2"/>
        <end position="116"/>
    </location>
</feature>
<dbReference type="PANTHER" id="PTHR41294">
    <property type="entry name" value="CADMIUM-INDUCED PROTEIN CADI"/>
    <property type="match status" value="1"/>
</dbReference>
<sequence>MNRFHVHLNVADLAGSIRFYTQLFAAEPSVVKHDYAKWMLEDPRVNFAISSTGRAPGIDHLGLQVDSADELAALGPRLDAAGGTVVPEDATICCYARSDKLWTEDPQGTRWESFHTVGEATTYYAADAACATDGAACTPDVREMKPKIDKGAACCAPQSACC</sequence>
<accession>A0ABW0SPV2</accession>
<comment type="caution">
    <text evidence="2">The sequence shown here is derived from an EMBL/GenBank/DDBJ whole genome shotgun (WGS) entry which is preliminary data.</text>
</comment>
<dbReference type="EMBL" id="JBHSNM010000003">
    <property type="protein sequence ID" value="MFC5570680.1"/>
    <property type="molecule type" value="Genomic_DNA"/>
</dbReference>
<organism evidence="2 3">
    <name type="scientific">Lysobacter yangpyeongensis</name>
    <dbReference type="NCBI Taxonomy" id="346182"/>
    <lineage>
        <taxon>Bacteria</taxon>
        <taxon>Pseudomonadati</taxon>
        <taxon>Pseudomonadota</taxon>
        <taxon>Gammaproteobacteria</taxon>
        <taxon>Lysobacterales</taxon>
        <taxon>Lysobacteraceae</taxon>
        <taxon>Lysobacter</taxon>
    </lineage>
</organism>
<dbReference type="InterPro" id="IPR004360">
    <property type="entry name" value="Glyas_Fos-R_dOase_dom"/>
</dbReference>
<evidence type="ECO:0000313" key="2">
    <source>
        <dbReference type="EMBL" id="MFC5570680.1"/>
    </source>
</evidence>
<dbReference type="InterPro" id="IPR052393">
    <property type="entry name" value="Cadmium-induced_rsp"/>
</dbReference>
<proteinExistence type="predicted"/>
<dbReference type="Gene3D" id="3.10.180.10">
    <property type="entry name" value="2,3-Dihydroxybiphenyl 1,2-Dioxygenase, domain 1"/>
    <property type="match status" value="1"/>
</dbReference>
<dbReference type="Proteomes" id="UP001596036">
    <property type="component" value="Unassembled WGS sequence"/>
</dbReference>
<dbReference type="InterPro" id="IPR029068">
    <property type="entry name" value="Glyas_Bleomycin-R_OHBP_Dase"/>
</dbReference>
<dbReference type="NCBIfam" id="NF041414">
    <property type="entry name" value="ArsI_CadI_VOC"/>
    <property type="match status" value="1"/>
</dbReference>
<dbReference type="SUPFAM" id="SSF54593">
    <property type="entry name" value="Glyoxalase/Bleomycin resistance protein/Dihydroxybiphenyl dioxygenase"/>
    <property type="match status" value="1"/>
</dbReference>
<dbReference type="RefSeq" id="WP_386755121.1">
    <property type="nucleotide sequence ID" value="NZ_JBHSNM010000003.1"/>
</dbReference>
<keyword evidence="3" id="KW-1185">Reference proteome</keyword>
<protein>
    <submittedName>
        <fullName evidence="2">ArsI/CadI family heavy metal resistance metalloenzyme</fullName>
    </submittedName>
</protein>
<evidence type="ECO:0000313" key="3">
    <source>
        <dbReference type="Proteomes" id="UP001596036"/>
    </source>
</evidence>
<reference evidence="3" key="1">
    <citation type="journal article" date="2019" name="Int. J. Syst. Evol. Microbiol.">
        <title>The Global Catalogue of Microorganisms (GCM) 10K type strain sequencing project: providing services to taxonomists for standard genome sequencing and annotation.</title>
        <authorList>
            <consortium name="The Broad Institute Genomics Platform"/>
            <consortium name="The Broad Institute Genome Sequencing Center for Infectious Disease"/>
            <person name="Wu L."/>
            <person name="Ma J."/>
        </authorList>
    </citation>
    <scope>NUCLEOTIDE SEQUENCE [LARGE SCALE GENOMIC DNA]</scope>
    <source>
        <strain evidence="3">KACC 11407</strain>
    </source>
</reference>
<evidence type="ECO:0000259" key="1">
    <source>
        <dbReference type="PROSITE" id="PS51819"/>
    </source>
</evidence>
<dbReference type="PANTHER" id="PTHR41294:SF1">
    <property type="entry name" value="CADMIUM-INDUCED PROTEIN CADI"/>
    <property type="match status" value="1"/>
</dbReference>
<gene>
    <name evidence="2" type="ORF">ACFPN1_11470</name>
</gene>
<dbReference type="PROSITE" id="PS51819">
    <property type="entry name" value="VOC"/>
    <property type="match status" value="1"/>
</dbReference>
<dbReference type="Pfam" id="PF00903">
    <property type="entry name" value="Glyoxalase"/>
    <property type="match status" value="1"/>
</dbReference>
<dbReference type="InterPro" id="IPR037523">
    <property type="entry name" value="VOC_core"/>
</dbReference>
<name>A0ABW0SPV2_9GAMM</name>